<gene>
    <name evidence="4" type="ORF">NCTC13336_01864</name>
</gene>
<dbReference type="InterPro" id="IPR000086">
    <property type="entry name" value="NUDIX_hydrolase_dom"/>
</dbReference>
<organism evidence="4 5">
    <name type="scientific">Kingella potus</name>
    <dbReference type="NCBI Taxonomy" id="265175"/>
    <lineage>
        <taxon>Bacteria</taxon>
        <taxon>Pseudomonadati</taxon>
        <taxon>Pseudomonadota</taxon>
        <taxon>Betaproteobacteria</taxon>
        <taxon>Neisseriales</taxon>
        <taxon>Neisseriaceae</taxon>
        <taxon>Kingella</taxon>
    </lineage>
</organism>
<dbReference type="AlphaFoldDB" id="A0A377R3A1"/>
<feature type="domain" description="Nudix hydrolase" evidence="3">
    <location>
        <begin position="120"/>
        <end position="268"/>
    </location>
</feature>
<protein>
    <submittedName>
        <fullName evidence="4">NUDIX domain</fullName>
    </submittedName>
</protein>
<keyword evidence="2" id="KW-0378">Hydrolase</keyword>
<evidence type="ECO:0000313" key="5">
    <source>
        <dbReference type="Proteomes" id="UP000254293"/>
    </source>
</evidence>
<sequence length="294" mass="32525">MNTAPLPDSVQNALLAFLQNTFRHRLQDTHPLLLNGIPLGRLTASWRQRLQQDWTGRLQARADGLLLETDSWHDMAAMLQETARRWHEAGYFGGWRGEQCDVHDGGGHLLFTLERSAFRPLGLASRAVHINGCCETPAGLRFWIARRSPHKAVDPGKLDNLTGGGIAAGETSVCAMYRETWEEAGIPPDTAAAAHPAECLFSSHPVRRGLHREYLHIFDLRLPHGFTPQNQDGEVASFSLMTAEDTAAAIVQGKMMNDSALVTLDFFRRLGLVSPQHPLAEYLQSFQSTGVEAV</sequence>
<reference evidence="4 5" key="1">
    <citation type="submission" date="2018-06" db="EMBL/GenBank/DDBJ databases">
        <authorList>
            <consortium name="Pathogen Informatics"/>
            <person name="Doyle S."/>
        </authorList>
    </citation>
    <scope>NUCLEOTIDE SEQUENCE [LARGE SCALE GENOMIC DNA]</scope>
    <source>
        <strain evidence="4 5">NCTC13336</strain>
    </source>
</reference>
<dbReference type="InterPro" id="IPR020084">
    <property type="entry name" value="NUDIX_hydrolase_CS"/>
</dbReference>
<dbReference type="PROSITE" id="PS51462">
    <property type="entry name" value="NUDIX"/>
    <property type="match status" value="1"/>
</dbReference>
<dbReference type="GO" id="GO:0016787">
    <property type="term" value="F:hydrolase activity"/>
    <property type="evidence" value="ECO:0007669"/>
    <property type="project" value="UniProtKB-KW"/>
</dbReference>
<evidence type="ECO:0000259" key="3">
    <source>
        <dbReference type="PROSITE" id="PS51462"/>
    </source>
</evidence>
<dbReference type="RefSeq" id="WP_115308838.1">
    <property type="nucleotide sequence ID" value="NZ_UGJJ01000002.1"/>
</dbReference>
<comment type="cofactor">
    <cofactor evidence="1">
        <name>Mg(2+)</name>
        <dbReference type="ChEBI" id="CHEBI:18420"/>
    </cofactor>
</comment>
<dbReference type="CDD" id="cd03676">
    <property type="entry name" value="NUDIX_Tnr3_like"/>
    <property type="match status" value="1"/>
</dbReference>
<dbReference type="OrthoDB" id="5621792at2"/>
<dbReference type="Proteomes" id="UP000254293">
    <property type="component" value="Unassembled WGS sequence"/>
</dbReference>
<evidence type="ECO:0000256" key="1">
    <source>
        <dbReference type="ARBA" id="ARBA00001946"/>
    </source>
</evidence>
<accession>A0A377R3A1</accession>
<keyword evidence="5" id="KW-1185">Reference proteome</keyword>
<dbReference type="Pfam" id="PF00293">
    <property type="entry name" value="NUDIX"/>
    <property type="match status" value="1"/>
</dbReference>
<name>A0A377R3A1_9NEIS</name>
<dbReference type="InterPro" id="IPR015797">
    <property type="entry name" value="NUDIX_hydrolase-like_dom_sf"/>
</dbReference>
<evidence type="ECO:0000313" key="4">
    <source>
        <dbReference type="EMBL" id="STR02976.1"/>
    </source>
</evidence>
<dbReference type="EMBL" id="UGJJ01000002">
    <property type="protein sequence ID" value="STR02976.1"/>
    <property type="molecule type" value="Genomic_DNA"/>
</dbReference>
<proteinExistence type="predicted"/>
<evidence type="ECO:0000256" key="2">
    <source>
        <dbReference type="ARBA" id="ARBA00022801"/>
    </source>
</evidence>
<dbReference type="PROSITE" id="PS00893">
    <property type="entry name" value="NUDIX_BOX"/>
    <property type="match status" value="1"/>
</dbReference>
<dbReference type="SUPFAM" id="SSF55811">
    <property type="entry name" value="Nudix"/>
    <property type="match status" value="1"/>
</dbReference>
<dbReference type="Gene3D" id="3.90.79.10">
    <property type="entry name" value="Nucleoside Triphosphate Pyrophosphohydrolase"/>
    <property type="match status" value="1"/>
</dbReference>